<evidence type="ECO:0000313" key="4">
    <source>
        <dbReference type="RefSeq" id="XP_048136618.1"/>
    </source>
</evidence>
<dbReference type="Gene3D" id="2.60.40.150">
    <property type="entry name" value="C2 domain"/>
    <property type="match status" value="1"/>
</dbReference>
<feature type="domain" description="C2" evidence="2">
    <location>
        <begin position="1"/>
        <end position="116"/>
    </location>
</feature>
<keyword evidence="3" id="KW-1185">Reference proteome</keyword>
<proteinExistence type="predicted"/>
<gene>
    <name evidence="4" type="primary">LOC125315499</name>
</gene>
<dbReference type="SMART" id="SM00239">
    <property type="entry name" value="C2"/>
    <property type="match status" value="1"/>
</dbReference>
<protein>
    <submittedName>
        <fullName evidence="4">Uncharacterized protein LOC125315499</fullName>
    </submittedName>
</protein>
<accession>A0ABM3HJ35</accession>
<reference evidence="4" key="1">
    <citation type="submission" date="2025-08" db="UniProtKB">
        <authorList>
            <consortium name="RefSeq"/>
        </authorList>
    </citation>
    <scope>IDENTIFICATION</scope>
    <source>
        <tissue evidence="4">Leaf</tissue>
    </source>
</reference>
<dbReference type="Proteomes" id="UP000827889">
    <property type="component" value="Chromosome 6"/>
</dbReference>
<dbReference type="RefSeq" id="XP_048136618.1">
    <property type="nucleotide sequence ID" value="XM_048280661.1"/>
</dbReference>
<organism evidence="3 4">
    <name type="scientific">Rhodamnia argentea</name>
    <dbReference type="NCBI Taxonomy" id="178133"/>
    <lineage>
        <taxon>Eukaryota</taxon>
        <taxon>Viridiplantae</taxon>
        <taxon>Streptophyta</taxon>
        <taxon>Embryophyta</taxon>
        <taxon>Tracheophyta</taxon>
        <taxon>Spermatophyta</taxon>
        <taxon>Magnoliopsida</taxon>
        <taxon>eudicotyledons</taxon>
        <taxon>Gunneridae</taxon>
        <taxon>Pentapetalae</taxon>
        <taxon>rosids</taxon>
        <taxon>malvids</taxon>
        <taxon>Myrtales</taxon>
        <taxon>Myrtaceae</taxon>
        <taxon>Myrtoideae</taxon>
        <taxon>Myrteae</taxon>
        <taxon>Australasian group</taxon>
        <taxon>Rhodamnia</taxon>
    </lineage>
</organism>
<dbReference type="PROSITE" id="PS50004">
    <property type="entry name" value="C2"/>
    <property type="match status" value="1"/>
</dbReference>
<dbReference type="InterPro" id="IPR000008">
    <property type="entry name" value="C2_dom"/>
</dbReference>
<dbReference type="PANTHER" id="PTHR32246">
    <property type="entry name" value="INGRESSION PROTEIN FIC1"/>
    <property type="match status" value="1"/>
</dbReference>
<dbReference type="InterPro" id="IPR035892">
    <property type="entry name" value="C2_domain_sf"/>
</dbReference>
<evidence type="ECO:0000256" key="1">
    <source>
        <dbReference type="SAM" id="MobiDB-lite"/>
    </source>
</evidence>
<dbReference type="SUPFAM" id="SSF49562">
    <property type="entry name" value="C2 domain (Calcium/lipid-binding domain, CaLB)"/>
    <property type="match status" value="1"/>
</dbReference>
<dbReference type="Pfam" id="PF00168">
    <property type="entry name" value="C2"/>
    <property type="match status" value="1"/>
</dbReference>
<evidence type="ECO:0000259" key="2">
    <source>
        <dbReference type="PROSITE" id="PS50004"/>
    </source>
</evidence>
<sequence length="211" mass="23319">MASRLLVITIKSVECLKAHGVYLVVSLSGDESYKKQCTPVHKKGSTPNPWFGHTFEFTVEEAALLDTRLEFKIEKKNTFFCFKKGCFFGRKTTYVVGKVDVPVEDLRPDGSASDMNPKVLSCEVRSSSPKKTKGKTMAVLEFSYEFGEQFLVEAPPDLEEVTVTTTEAAERHQTGNATPPPPQHHPGRNFLERVGIAAIASVFSNLVFGGE</sequence>
<feature type="region of interest" description="Disordered" evidence="1">
    <location>
        <begin position="165"/>
        <end position="188"/>
    </location>
</feature>
<dbReference type="PANTHER" id="PTHR32246:SF163">
    <property type="entry name" value="PROTEIN SRC2-LIKE"/>
    <property type="match status" value="1"/>
</dbReference>
<dbReference type="GeneID" id="125315499"/>
<name>A0ABM3HJ35_9MYRT</name>
<evidence type="ECO:0000313" key="3">
    <source>
        <dbReference type="Proteomes" id="UP000827889"/>
    </source>
</evidence>